<reference evidence="2 3" key="1">
    <citation type="submission" date="2019-03" db="EMBL/GenBank/DDBJ databases">
        <title>Single cell metagenomics reveals metabolic interactions within the superorganism composed of flagellate Streblomastix strix and complex community of Bacteroidetes bacteria on its surface.</title>
        <authorList>
            <person name="Treitli S.C."/>
            <person name="Kolisko M."/>
            <person name="Husnik F."/>
            <person name="Keeling P."/>
            <person name="Hampl V."/>
        </authorList>
    </citation>
    <scope>NUCLEOTIDE SEQUENCE [LARGE SCALE GENOMIC DNA]</scope>
    <source>
        <strain evidence="2">ST1C</strain>
    </source>
</reference>
<dbReference type="Proteomes" id="UP000324800">
    <property type="component" value="Unassembled WGS sequence"/>
</dbReference>
<evidence type="ECO:0000313" key="2">
    <source>
        <dbReference type="EMBL" id="KAA6382787.1"/>
    </source>
</evidence>
<accession>A0A5J4VJI9</accession>
<name>A0A5J4VJI9_9EUKA</name>
<organism evidence="2 3">
    <name type="scientific">Streblomastix strix</name>
    <dbReference type="NCBI Taxonomy" id="222440"/>
    <lineage>
        <taxon>Eukaryota</taxon>
        <taxon>Metamonada</taxon>
        <taxon>Preaxostyla</taxon>
        <taxon>Oxymonadida</taxon>
        <taxon>Streblomastigidae</taxon>
        <taxon>Streblomastix</taxon>
    </lineage>
</organism>
<feature type="compositionally biased region" description="Basic and acidic residues" evidence="1">
    <location>
        <begin position="338"/>
        <end position="351"/>
    </location>
</feature>
<feature type="non-terminal residue" evidence="2">
    <location>
        <position position="405"/>
    </location>
</feature>
<protein>
    <submittedName>
        <fullName evidence="2">Uncharacterized protein</fullName>
    </submittedName>
</protein>
<comment type="caution">
    <text evidence="2">The sequence shown here is derived from an EMBL/GenBank/DDBJ whole genome shotgun (WGS) entry which is preliminary data.</text>
</comment>
<gene>
    <name evidence="2" type="ORF">EZS28_021686</name>
</gene>
<evidence type="ECO:0000256" key="1">
    <source>
        <dbReference type="SAM" id="MobiDB-lite"/>
    </source>
</evidence>
<proteinExistence type="predicted"/>
<sequence>MMICFLSQPKTYIQRSLPVFETQNSKEVVVPSNSQSINTSFRQTFQFLPSVKAQSQSQTDSIHVNPKSQTEAVHTDHPIAKAKSKSKPEAVHVDSSIAKAKSKSKVVAVHIDYPLTQAKQIVKIKGDTESFQNLGKNLTQYFKQQRMILSCYVMVGCLAQVGGLSLNSDKSFQSLVESGFILHYHSPDTCHLNQNAFKHTIIQLKFLSIYVGIIKETTTFLRNSDIKKIIGARLTALEPQRGLISFYEPDFALAADVLILTYQAFLPPAGALSLSKVNLQLGLDLPSYPERDQIFQLLHYCQTQDMLYKKKLQFVERLAETYLSKYFENEEEDDEEEQKLQQDDSEEYKPYRNMAFEEQKDNRIMKMKSRSYVSDLMNVQNFTYVPEQVEQKIVLKALKDLQEID</sequence>
<evidence type="ECO:0000313" key="3">
    <source>
        <dbReference type="Proteomes" id="UP000324800"/>
    </source>
</evidence>
<feature type="region of interest" description="Disordered" evidence="1">
    <location>
        <begin position="329"/>
        <end position="351"/>
    </location>
</feature>
<dbReference type="EMBL" id="SNRW01006591">
    <property type="protein sequence ID" value="KAA6382787.1"/>
    <property type="molecule type" value="Genomic_DNA"/>
</dbReference>
<feature type="region of interest" description="Disordered" evidence="1">
    <location>
        <begin position="65"/>
        <end position="87"/>
    </location>
</feature>
<dbReference type="AlphaFoldDB" id="A0A5J4VJI9"/>